<name>A0A1H3VGV3_BIZPA</name>
<dbReference type="AlphaFoldDB" id="A0A1H3VGV3"/>
<accession>A0A1H3VGV3</accession>
<dbReference type="Proteomes" id="UP000198846">
    <property type="component" value="Unassembled WGS sequence"/>
</dbReference>
<sequence>MSIRGEKICLLSDMMVLLKPDKAKPCLNYGFIVDIAQLLKVSNEDFEYALSNSISRTDIGHYNDRIIQFYNLVCLLPRASVFLEPEKLFTLGIKMSLGYESLTKVLYLIDSFPNRRVPKEVLIDAIKIQYN</sequence>
<proteinExistence type="predicted"/>
<gene>
    <name evidence="1" type="ORF">SAMN04487990_101154</name>
</gene>
<organism evidence="1 2">
    <name type="scientific">Bizionia paragorgiae</name>
    <dbReference type="NCBI Taxonomy" id="283786"/>
    <lineage>
        <taxon>Bacteria</taxon>
        <taxon>Pseudomonadati</taxon>
        <taxon>Bacteroidota</taxon>
        <taxon>Flavobacteriia</taxon>
        <taxon>Flavobacteriales</taxon>
        <taxon>Flavobacteriaceae</taxon>
        <taxon>Bizionia</taxon>
    </lineage>
</organism>
<keyword evidence="2" id="KW-1185">Reference proteome</keyword>
<dbReference type="RefSeq" id="WP_143034112.1">
    <property type="nucleotide sequence ID" value="NZ_FNQK01000001.1"/>
</dbReference>
<reference evidence="1 2" key="1">
    <citation type="submission" date="2016-10" db="EMBL/GenBank/DDBJ databases">
        <authorList>
            <person name="de Groot N.N."/>
        </authorList>
    </citation>
    <scope>NUCLEOTIDE SEQUENCE [LARGE SCALE GENOMIC DNA]</scope>
    <source>
        <strain evidence="1 2">DSM 23842</strain>
    </source>
</reference>
<evidence type="ECO:0000313" key="1">
    <source>
        <dbReference type="EMBL" id="SDZ74033.1"/>
    </source>
</evidence>
<dbReference type="EMBL" id="FNQK01000001">
    <property type="protein sequence ID" value="SDZ74033.1"/>
    <property type="molecule type" value="Genomic_DNA"/>
</dbReference>
<protein>
    <submittedName>
        <fullName evidence="1">Uncharacterized protein</fullName>
    </submittedName>
</protein>
<evidence type="ECO:0000313" key="2">
    <source>
        <dbReference type="Proteomes" id="UP000198846"/>
    </source>
</evidence>
<dbReference type="STRING" id="283786.SAMN04487990_101154"/>
<dbReference type="OrthoDB" id="1143847at2"/>